<proteinExistence type="predicted"/>
<dbReference type="EMBL" id="PJQY01000590">
    <property type="protein sequence ID" value="PQQ09696.1"/>
    <property type="molecule type" value="Genomic_DNA"/>
</dbReference>
<feature type="region of interest" description="Disordered" evidence="1">
    <location>
        <begin position="114"/>
        <end position="143"/>
    </location>
</feature>
<protein>
    <recommendedName>
        <fullName evidence="4">Apyrase 7</fullName>
    </recommendedName>
</protein>
<reference evidence="2 3" key="1">
    <citation type="submission" date="2018-02" db="EMBL/GenBank/DDBJ databases">
        <title>Draft genome of wild Prunus yedoensis var. nudiflora.</title>
        <authorList>
            <person name="Baek S."/>
            <person name="Kim J.-H."/>
            <person name="Choi K."/>
            <person name="Kim G.-B."/>
            <person name="Cho A."/>
            <person name="Jang H."/>
            <person name="Shin C.-H."/>
            <person name="Yu H.-J."/>
            <person name="Mun J.-H."/>
        </authorList>
    </citation>
    <scope>NUCLEOTIDE SEQUENCE [LARGE SCALE GENOMIC DNA]</scope>
    <source>
        <strain evidence="3">cv. Jeju island</strain>
        <tissue evidence="2">Leaf</tissue>
    </source>
</reference>
<dbReference type="AlphaFoldDB" id="A0A315A674"/>
<dbReference type="OrthoDB" id="1744108at2759"/>
<sequence>MPKFFWRSYLPLFRTNGASSASVLSIPSPFRFQRWSPISPGDGRVKMPLSPTIAGGAQRRPFGLGDSLNSGSGIQLMESSLYPSTSSMSHSYSSNNLGQMQFDSSSMGSFWTPHRSQMRLQSRRSQSREDLNSSLAEAHMVKV</sequence>
<comment type="caution">
    <text evidence="2">The sequence shown here is derived from an EMBL/GenBank/DDBJ whole genome shotgun (WGS) entry which is preliminary data.</text>
</comment>
<evidence type="ECO:0000313" key="2">
    <source>
        <dbReference type="EMBL" id="PQQ09696.1"/>
    </source>
</evidence>
<evidence type="ECO:0008006" key="4">
    <source>
        <dbReference type="Google" id="ProtNLM"/>
    </source>
</evidence>
<dbReference type="STRING" id="2094558.A0A315A674"/>
<accession>A0A315A674</accession>
<keyword evidence="3" id="KW-1185">Reference proteome</keyword>
<gene>
    <name evidence="2" type="ORF">Pyn_13542</name>
</gene>
<name>A0A315A674_PRUYE</name>
<dbReference type="Proteomes" id="UP000250321">
    <property type="component" value="Unassembled WGS sequence"/>
</dbReference>
<organism evidence="2 3">
    <name type="scientific">Prunus yedoensis var. nudiflora</name>
    <dbReference type="NCBI Taxonomy" id="2094558"/>
    <lineage>
        <taxon>Eukaryota</taxon>
        <taxon>Viridiplantae</taxon>
        <taxon>Streptophyta</taxon>
        <taxon>Embryophyta</taxon>
        <taxon>Tracheophyta</taxon>
        <taxon>Spermatophyta</taxon>
        <taxon>Magnoliopsida</taxon>
        <taxon>eudicotyledons</taxon>
        <taxon>Gunneridae</taxon>
        <taxon>Pentapetalae</taxon>
        <taxon>rosids</taxon>
        <taxon>fabids</taxon>
        <taxon>Rosales</taxon>
        <taxon>Rosaceae</taxon>
        <taxon>Amygdaloideae</taxon>
        <taxon>Amygdaleae</taxon>
        <taxon>Prunus</taxon>
    </lineage>
</organism>
<evidence type="ECO:0000256" key="1">
    <source>
        <dbReference type="SAM" id="MobiDB-lite"/>
    </source>
</evidence>
<evidence type="ECO:0000313" key="3">
    <source>
        <dbReference type="Proteomes" id="UP000250321"/>
    </source>
</evidence>